<feature type="chain" id="PRO_5003321267" evidence="1">
    <location>
        <begin position="33"/>
        <end position="142"/>
    </location>
</feature>
<name>F4S4L2_MELLP</name>
<dbReference type="RefSeq" id="XP_007416280.1">
    <property type="nucleotide sequence ID" value="XM_007416218.1"/>
</dbReference>
<dbReference type="EMBL" id="GL883147">
    <property type="protein sequence ID" value="EGG00434.1"/>
    <property type="molecule type" value="Genomic_DNA"/>
</dbReference>
<keyword evidence="3" id="KW-1185">Reference proteome</keyword>
<feature type="signal peptide" evidence="1">
    <location>
        <begin position="1"/>
        <end position="32"/>
    </location>
</feature>
<evidence type="ECO:0000313" key="2">
    <source>
        <dbReference type="EMBL" id="EGG00434.1"/>
    </source>
</evidence>
<keyword evidence="1" id="KW-0732">Signal</keyword>
<evidence type="ECO:0000256" key="1">
    <source>
        <dbReference type="SAM" id="SignalP"/>
    </source>
</evidence>
<dbReference type="HOGENOM" id="CLU_1740947_0_0_1"/>
<organism evidence="3">
    <name type="scientific">Melampsora larici-populina (strain 98AG31 / pathotype 3-4-7)</name>
    <name type="common">Poplar leaf rust fungus</name>
    <dbReference type="NCBI Taxonomy" id="747676"/>
    <lineage>
        <taxon>Eukaryota</taxon>
        <taxon>Fungi</taxon>
        <taxon>Dikarya</taxon>
        <taxon>Basidiomycota</taxon>
        <taxon>Pucciniomycotina</taxon>
        <taxon>Pucciniomycetes</taxon>
        <taxon>Pucciniales</taxon>
        <taxon>Melampsoraceae</taxon>
        <taxon>Melampsora</taxon>
    </lineage>
</organism>
<dbReference type="VEuPathDB" id="FungiDB:MELLADRAFT_124240"/>
<evidence type="ECO:0000313" key="3">
    <source>
        <dbReference type="Proteomes" id="UP000001072"/>
    </source>
</evidence>
<sequence>MSRKLLVHIFHVFLVVLLVADLGSHIFAAADAIECTYGWTAPTPGKPWFCDVQVKGKPPISHACKWCRRNDKLLPSARDCVDRNGISMNGGQLWACDLALRVDPTPRKDHRQFLCDQAASVGPYFCLTRNENLQCPRDKCSK</sequence>
<reference evidence="3" key="1">
    <citation type="journal article" date="2011" name="Proc. Natl. Acad. Sci. U.S.A.">
        <title>Obligate biotrophy features unraveled by the genomic analysis of rust fungi.</title>
        <authorList>
            <person name="Duplessis S."/>
            <person name="Cuomo C.A."/>
            <person name="Lin Y.-C."/>
            <person name="Aerts A."/>
            <person name="Tisserant E."/>
            <person name="Veneault-Fourrey C."/>
            <person name="Joly D.L."/>
            <person name="Hacquard S."/>
            <person name="Amselem J."/>
            <person name="Cantarel B.L."/>
            <person name="Chiu R."/>
            <person name="Coutinho P.M."/>
            <person name="Feau N."/>
            <person name="Field M."/>
            <person name="Frey P."/>
            <person name="Gelhaye E."/>
            <person name="Goldberg J."/>
            <person name="Grabherr M.G."/>
            <person name="Kodira C.D."/>
            <person name="Kohler A."/>
            <person name="Kuees U."/>
            <person name="Lindquist E.A."/>
            <person name="Lucas S.M."/>
            <person name="Mago R."/>
            <person name="Mauceli E."/>
            <person name="Morin E."/>
            <person name="Murat C."/>
            <person name="Pangilinan J.L."/>
            <person name="Park R."/>
            <person name="Pearson M."/>
            <person name="Quesneville H."/>
            <person name="Rouhier N."/>
            <person name="Sakthikumar S."/>
            <person name="Salamov A.A."/>
            <person name="Schmutz J."/>
            <person name="Selles B."/>
            <person name="Shapiro H."/>
            <person name="Tanguay P."/>
            <person name="Tuskan G.A."/>
            <person name="Henrissat B."/>
            <person name="Van de Peer Y."/>
            <person name="Rouze P."/>
            <person name="Ellis J.G."/>
            <person name="Dodds P.N."/>
            <person name="Schein J.E."/>
            <person name="Zhong S."/>
            <person name="Hamelin R.C."/>
            <person name="Grigoriev I.V."/>
            <person name="Szabo L.J."/>
            <person name="Martin F."/>
        </authorList>
    </citation>
    <scope>NUCLEOTIDE SEQUENCE [LARGE SCALE GENOMIC DNA]</scope>
    <source>
        <strain evidence="3">98AG31 / pathotype 3-4-7</strain>
    </source>
</reference>
<dbReference type="GeneID" id="18926699"/>
<dbReference type="InParanoid" id="F4S4L2"/>
<protein>
    <submittedName>
        <fullName evidence="2">Secreted protein</fullName>
    </submittedName>
</protein>
<dbReference type="KEGG" id="mlr:MELLADRAFT_124240"/>
<proteinExistence type="predicted"/>
<gene>
    <name evidence="2" type="ORF">MELLADRAFT_124240</name>
</gene>
<dbReference type="Proteomes" id="UP000001072">
    <property type="component" value="Unassembled WGS sequence"/>
</dbReference>
<accession>F4S4L2</accession>
<dbReference type="AlphaFoldDB" id="F4S4L2"/>